<keyword evidence="3" id="KW-1133">Transmembrane helix</keyword>
<comment type="similarity">
    <text evidence="1">Belongs to the sulfatase family.</text>
</comment>
<dbReference type="SUPFAM" id="SSF53649">
    <property type="entry name" value="Alkaline phosphatase-like"/>
    <property type="match status" value="1"/>
</dbReference>
<organism evidence="5">
    <name type="scientific">marine metagenome</name>
    <dbReference type="NCBI Taxonomy" id="408172"/>
    <lineage>
        <taxon>unclassified sequences</taxon>
        <taxon>metagenomes</taxon>
        <taxon>ecological metagenomes</taxon>
    </lineage>
</organism>
<reference evidence="5" key="1">
    <citation type="submission" date="2018-05" db="EMBL/GenBank/DDBJ databases">
        <authorList>
            <person name="Lanie J.A."/>
            <person name="Ng W.-L."/>
            <person name="Kazmierczak K.M."/>
            <person name="Andrzejewski T.M."/>
            <person name="Davidsen T.M."/>
            <person name="Wayne K.J."/>
            <person name="Tettelin H."/>
            <person name="Glass J.I."/>
            <person name="Rusch D."/>
            <person name="Podicherti R."/>
            <person name="Tsui H.-C.T."/>
            <person name="Winkler M.E."/>
        </authorList>
    </citation>
    <scope>NUCLEOTIDE SEQUENCE</scope>
</reference>
<sequence>MSLFKAVSPVAIFSFFVMGLSLWGQASDSKKKPNILFIVSEDNGPEIGCYGAPVKTPHLDKLAAQGTLFRNAYVPQAGCSQSRAAFLTGLYPHQNGQIGLATWKYAMYSGKIKNVVKTLGKAGYRTGIIGKLHINPKSAFPFDFKAIPSANFSRKNMAAYVENAAKFIKQSDQPFYLQVNYPDAHRPFVKTVDKRPAKPLTGKDVDAIPYMGINHPELRQQTADYYNCMMRLDSYIGDLLKALEASGKAKDTVVVYIGDHGADLLRGKRTSYEGGVKIPMIIRWPGAKGGQQRKELVTT</sequence>
<dbReference type="InterPro" id="IPR017850">
    <property type="entry name" value="Alkaline_phosphatase_core_sf"/>
</dbReference>
<dbReference type="PANTHER" id="PTHR42693">
    <property type="entry name" value="ARYLSULFATASE FAMILY MEMBER"/>
    <property type="match status" value="1"/>
</dbReference>
<proteinExistence type="inferred from homology"/>
<keyword evidence="3" id="KW-0812">Transmembrane</keyword>
<dbReference type="Pfam" id="PF00884">
    <property type="entry name" value="Sulfatase"/>
    <property type="match status" value="1"/>
</dbReference>
<feature type="domain" description="Sulfatase N-terminal" evidence="4">
    <location>
        <begin position="33"/>
        <end position="298"/>
    </location>
</feature>
<dbReference type="GO" id="GO:0004065">
    <property type="term" value="F:arylsulfatase activity"/>
    <property type="evidence" value="ECO:0007669"/>
    <property type="project" value="TreeGrafter"/>
</dbReference>
<dbReference type="InterPro" id="IPR000917">
    <property type="entry name" value="Sulfatase_N"/>
</dbReference>
<keyword evidence="3" id="KW-0472">Membrane</keyword>
<accession>A0A382FSB5</accession>
<evidence type="ECO:0000256" key="1">
    <source>
        <dbReference type="ARBA" id="ARBA00008779"/>
    </source>
</evidence>
<dbReference type="AlphaFoldDB" id="A0A382FSB5"/>
<keyword evidence="2" id="KW-0378">Hydrolase</keyword>
<feature type="non-terminal residue" evidence="5">
    <location>
        <position position="299"/>
    </location>
</feature>
<protein>
    <recommendedName>
        <fullName evidence="4">Sulfatase N-terminal domain-containing protein</fullName>
    </recommendedName>
</protein>
<gene>
    <name evidence="5" type="ORF">METZ01_LOCUS217987</name>
</gene>
<evidence type="ECO:0000313" key="5">
    <source>
        <dbReference type="EMBL" id="SVB65133.1"/>
    </source>
</evidence>
<dbReference type="InterPro" id="IPR050738">
    <property type="entry name" value="Sulfatase"/>
</dbReference>
<evidence type="ECO:0000256" key="3">
    <source>
        <dbReference type="SAM" id="Phobius"/>
    </source>
</evidence>
<evidence type="ECO:0000259" key="4">
    <source>
        <dbReference type="Pfam" id="PF00884"/>
    </source>
</evidence>
<name>A0A382FSB5_9ZZZZ</name>
<dbReference type="EMBL" id="UINC01051233">
    <property type="protein sequence ID" value="SVB65133.1"/>
    <property type="molecule type" value="Genomic_DNA"/>
</dbReference>
<feature type="transmembrane region" description="Helical" evidence="3">
    <location>
        <begin position="6"/>
        <end position="24"/>
    </location>
</feature>
<dbReference type="Gene3D" id="3.40.720.10">
    <property type="entry name" value="Alkaline Phosphatase, subunit A"/>
    <property type="match status" value="1"/>
</dbReference>
<dbReference type="PANTHER" id="PTHR42693:SF53">
    <property type="entry name" value="ENDO-4-O-SULFATASE"/>
    <property type="match status" value="1"/>
</dbReference>
<evidence type="ECO:0000256" key="2">
    <source>
        <dbReference type="ARBA" id="ARBA00022801"/>
    </source>
</evidence>